<evidence type="ECO:0000256" key="6">
    <source>
        <dbReference type="ARBA" id="ARBA00023170"/>
    </source>
</evidence>
<evidence type="ECO:0000259" key="10">
    <source>
        <dbReference type="PROSITE" id="PS50262"/>
    </source>
</evidence>
<evidence type="ECO:0000256" key="3">
    <source>
        <dbReference type="ARBA" id="ARBA00022989"/>
    </source>
</evidence>
<keyword evidence="4" id="KW-0297">G-protein coupled receptor</keyword>
<keyword evidence="7" id="KW-0325">Glycoprotein</keyword>
<feature type="transmembrane region" description="Helical" evidence="9">
    <location>
        <begin position="161"/>
        <end position="183"/>
    </location>
</feature>
<evidence type="ECO:0000256" key="1">
    <source>
        <dbReference type="ARBA" id="ARBA00004141"/>
    </source>
</evidence>
<dbReference type="SUPFAM" id="SSF81321">
    <property type="entry name" value="Family A G protein-coupled receptor-like"/>
    <property type="match status" value="1"/>
</dbReference>
<dbReference type="InterPro" id="IPR017452">
    <property type="entry name" value="GPCR_Rhodpsn_7TM"/>
</dbReference>
<name>A0A8T2M149_ASTMX</name>
<dbReference type="InterPro" id="IPR000276">
    <property type="entry name" value="GPCR_Rhodpsn"/>
</dbReference>
<proteinExistence type="predicted"/>
<dbReference type="GO" id="GO:0007200">
    <property type="term" value="P:phospholipase C-activating G protein-coupled receptor signaling pathway"/>
    <property type="evidence" value="ECO:0007669"/>
    <property type="project" value="TreeGrafter"/>
</dbReference>
<dbReference type="GO" id="GO:0005886">
    <property type="term" value="C:plasma membrane"/>
    <property type="evidence" value="ECO:0007669"/>
    <property type="project" value="TreeGrafter"/>
</dbReference>
<feature type="transmembrane region" description="Helical" evidence="9">
    <location>
        <begin position="23"/>
        <end position="48"/>
    </location>
</feature>
<gene>
    <name evidence="11" type="ORF">AMEX_G7406</name>
</gene>
<evidence type="ECO:0000256" key="2">
    <source>
        <dbReference type="ARBA" id="ARBA00022692"/>
    </source>
</evidence>
<dbReference type="Gene3D" id="1.20.1070.10">
    <property type="entry name" value="Rhodopsin 7-helix transmembrane proteins"/>
    <property type="match status" value="1"/>
</dbReference>
<keyword evidence="2 9" id="KW-0812">Transmembrane</keyword>
<organism evidence="11 12">
    <name type="scientific">Astyanax mexicanus</name>
    <name type="common">Blind cave fish</name>
    <name type="synonym">Astyanax fasciatus mexicanus</name>
    <dbReference type="NCBI Taxonomy" id="7994"/>
    <lineage>
        <taxon>Eukaryota</taxon>
        <taxon>Metazoa</taxon>
        <taxon>Chordata</taxon>
        <taxon>Craniata</taxon>
        <taxon>Vertebrata</taxon>
        <taxon>Euteleostomi</taxon>
        <taxon>Actinopterygii</taxon>
        <taxon>Neopterygii</taxon>
        <taxon>Teleostei</taxon>
        <taxon>Ostariophysi</taxon>
        <taxon>Characiformes</taxon>
        <taxon>Characoidei</taxon>
        <taxon>Acestrorhamphidae</taxon>
        <taxon>Acestrorhamphinae</taxon>
        <taxon>Astyanax</taxon>
    </lineage>
</organism>
<evidence type="ECO:0000256" key="4">
    <source>
        <dbReference type="ARBA" id="ARBA00023040"/>
    </source>
</evidence>
<accession>A0A8T2M149</accession>
<dbReference type="PROSITE" id="PS50262">
    <property type="entry name" value="G_PROTEIN_RECEP_F1_2"/>
    <property type="match status" value="1"/>
</dbReference>
<keyword evidence="8" id="KW-0807">Transducer</keyword>
<keyword evidence="6 11" id="KW-0675">Receptor</keyword>
<keyword evidence="3 9" id="KW-1133">Transmembrane helix</keyword>
<feature type="transmembrane region" description="Helical" evidence="9">
    <location>
        <begin position="244"/>
        <end position="264"/>
    </location>
</feature>
<evidence type="ECO:0000256" key="8">
    <source>
        <dbReference type="ARBA" id="ARBA00023224"/>
    </source>
</evidence>
<dbReference type="AlphaFoldDB" id="A0A8T2M149"/>
<feature type="transmembrane region" description="Helical" evidence="9">
    <location>
        <begin position="133"/>
        <end position="155"/>
    </location>
</feature>
<comment type="caution">
    <text evidence="11">The sequence shown here is derived from an EMBL/GenBank/DDBJ whole genome shotgun (WGS) entry which is preliminary data.</text>
</comment>
<dbReference type="EMBL" id="JAICCE010000005">
    <property type="protein sequence ID" value="KAG9277400.1"/>
    <property type="molecule type" value="Genomic_DNA"/>
</dbReference>
<evidence type="ECO:0000256" key="9">
    <source>
        <dbReference type="SAM" id="Phobius"/>
    </source>
</evidence>
<sequence length="294" mass="33140">MNTITENSTVYFMDQWKFTVSPIFILSVYSSNILLVLPLNIYVIVLLFPRRCVIEPSDIFSLNQAVVETFFMFLAPFHGLCSLSLHLCLFKPLGFLLATSMASRCTLQCFVCLERYLAVVHPVTFLRYKPARYRVACSVLTWIFSFAIGFTGMFTYPTLPYNVFAFMLALVLLIDMFCCASILKRLKHPGPRDMESDAGESNAAKKKAFQVVSINMLMFLIQKILTTIAFIIEQSLSEYAFGLPVMTGLAVNTVTGLFQPLYVLHRSGKLLSIQNACFPTPSSTLCFRSVPKIL</sequence>
<evidence type="ECO:0000256" key="5">
    <source>
        <dbReference type="ARBA" id="ARBA00023136"/>
    </source>
</evidence>
<keyword evidence="5 9" id="KW-0472">Membrane</keyword>
<feature type="transmembrane region" description="Helical" evidence="9">
    <location>
        <begin position="211"/>
        <end position="232"/>
    </location>
</feature>
<protein>
    <submittedName>
        <fullName evidence="11">G-protein coupled receptor 35-like</fullName>
    </submittedName>
</protein>
<dbReference type="PANTHER" id="PTHR24232">
    <property type="entry name" value="G-PROTEIN COUPLED RECEPTOR"/>
    <property type="match status" value="1"/>
</dbReference>
<dbReference type="PANTHER" id="PTHR24232:SF107">
    <property type="entry name" value="HYDROXYCARBOXYLIC ACID RECEPTOR 2-LIKE"/>
    <property type="match status" value="1"/>
</dbReference>
<feature type="domain" description="G-protein coupled receptors family 1 profile" evidence="10">
    <location>
        <begin position="39"/>
        <end position="263"/>
    </location>
</feature>
<dbReference type="GO" id="GO:0004930">
    <property type="term" value="F:G protein-coupled receptor activity"/>
    <property type="evidence" value="ECO:0007669"/>
    <property type="project" value="UniProtKB-KW"/>
</dbReference>
<evidence type="ECO:0000313" key="11">
    <source>
        <dbReference type="EMBL" id="KAG9277400.1"/>
    </source>
</evidence>
<evidence type="ECO:0000256" key="7">
    <source>
        <dbReference type="ARBA" id="ARBA00023180"/>
    </source>
</evidence>
<dbReference type="Pfam" id="PF00001">
    <property type="entry name" value="7tm_1"/>
    <property type="match status" value="1"/>
</dbReference>
<reference evidence="11 12" key="1">
    <citation type="submission" date="2021-07" db="EMBL/GenBank/DDBJ databases">
        <authorList>
            <person name="Imarazene B."/>
            <person name="Zahm M."/>
            <person name="Klopp C."/>
            <person name="Cabau C."/>
            <person name="Beille S."/>
            <person name="Jouanno E."/>
            <person name="Castinel A."/>
            <person name="Lluch J."/>
            <person name="Gil L."/>
            <person name="Kuchtly C."/>
            <person name="Lopez Roques C."/>
            <person name="Donnadieu C."/>
            <person name="Parrinello H."/>
            <person name="Journot L."/>
            <person name="Du K."/>
            <person name="Schartl M."/>
            <person name="Retaux S."/>
            <person name="Guiguen Y."/>
        </authorList>
    </citation>
    <scope>NUCLEOTIDE SEQUENCE [LARGE SCALE GENOMIC DNA]</scope>
    <source>
        <strain evidence="11">Pach_M1</strain>
        <tissue evidence="11">Testis</tissue>
    </source>
</reference>
<evidence type="ECO:0000313" key="12">
    <source>
        <dbReference type="Proteomes" id="UP000752171"/>
    </source>
</evidence>
<dbReference type="Proteomes" id="UP000752171">
    <property type="component" value="Unassembled WGS sequence"/>
</dbReference>
<comment type="subcellular location">
    <subcellularLocation>
        <location evidence="1">Membrane</location>
        <topology evidence="1">Multi-pass membrane protein</topology>
    </subcellularLocation>
</comment>
<dbReference type="GO" id="GO:0035025">
    <property type="term" value="P:positive regulation of Rho protein signal transduction"/>
    <property type="evidence" value="ECO:0007669"/>
    <property type="project" value="TreeGrafter"/>
</dbReference>